<protein>
    <recommendedName>
        <fullName evidence="3">Cilia- and flagella-associated protein 157</fullName>
    </recommendedName>
</protein>
<dbReference type="RefSeq" id="XP_012650852.1">
    <property type="nucleotide sequence ID" value="XM_012795398.1"/>
</dbReference>
<dbReference type="GO" id="GO:0008017">
    <property type="term" value="F:microtubule binding"/>
    <property type="evidence" value="ECO:0007669"/>
    <property type="project" value="TreeGrafter"/>
</dbReference>
<accession>W7XKI8</accession>
<comment type="similarity">
    <text evidence="2">Belongs to the CFAP157 family.</text>
</comment>
<feature type="region of interest" description="Disordered" evidence="8">
    <location>
        <begin position="505"/>
        <end position="526"/>
    </location>
</feature>
<feature type="region of interest" description="Disordered" evidence="8">
    <location>
        <begin position="303"/>
        <end position="333"/>
    </location>
</feature>
<dbReference type="InterPro" id="IPR038844">
    <property type="entry name" value="CFAP157"/>
</dbReference>
<dbReference type="GeneID" id="24438858"/>
<keyword evidence="5" id="KW-0969">Cilium</keyword>
<evidence type="ECO:0000313" key="10">
    <source>
        <dbReference type="Proteomes" id="UP000009168"/>
    </source>
</evidence>
<keyword evidence="4 7" id="KW-0175">Coiled coil</keyword>
<dbReference type="PANTHER" id="PTHR31954">
    <property type="entry name" value="CILIA- AND FLAGELLA-ASSOCIATED PROTEIN 157"/>
    <property type="match status" value="1"/>
</dbReference>
<feature type="coiled-coil region" evidence="7">
    <location>
        <begin position="50"/>
        <end position="201"/>
    </location>
</feature>
<evidence type="ECO:0000256" key="2">
    <source>
        <dbReference type="ARBA" id="ARBA00010841"/>
    </source>
</evidence>
<dbReference type="GO" id="GO:0036064">
    <property type="term" value="C:ciliary basal body"/>
    <property type="evidence" value="ECO:0007669"/>
    <property type="project" value="TreeGrafter"/>
</dbReference>
<evidence type="ECO:0000313" key="9">
    <source>
        <dbReference type="EMBL" id="EWS76566.1"/>
    </source>
</evidence>
<dbReference type="AlphaFoldDB" id="W7XKI8"/>
<organism evidence="9 10">
    <name type="scientific">Tetrahymena thermophila (strain SB210)</name>
    <dbReference type="NCBI Taxonomy" id="312017"/>
    <lineage>
        <taxon>Eukaryota</taxon>
        <taxon>Sar</taxon>
        <taxon>Alveolata</taxon>
        <taxon>Ciliophora</taxon>
        <taxon>Intramacronucleata</taxon>
        <taxon>Oligohymenophorea</taxon>
        <taxon>Hymenostomatida</taxon>
        <taxon>Tetrahymenina</taxon>
        <taxon>Tetrahymenidae</taxon>
        <taxon>Tetrahymena</taxon>
    </lineage>
</organism>
<evidence type="ECO:0000256" key="5">
    <source>
        <dbReference type="ARBA" id="ARBA00023069"/>
    </source>
</evidence>
<feature type="compositionally biased region" description="Polar residues" evidence="8">
    <location>
        <begin position="505"/>
        <end position="521"/>
    </location>
</feature>
<evidence type="ECO:0000256" key="6">
    <source>
        <dbReference type="ARBA" id="ARBA00023273"/>
    </source>
</evidence>
<dbReference type="EMBL" id="GG662856">
    <property type="protein sequence ID" value="EWS76566.1"/>
    <property type="molecule type" value="Genomic_DNA"/>
</dbReference>
<gene>
    <name evidence="9" type="ORF">TTHERM_000418499</name>
</gene>
<dbReference type="InParanoid" id="W7XKI8"/>
<evidence type="ECO:0000256" key="7">
    <source>
        <dbReference type="SAM" id="Coils"/>
    </source>
</evidence>
<evidence type="ECO:0000256" key="8">
    <source>
        <dbReference type="SAM" id="MobiDB-lite"/>
    </source>
</evidence>
<comment type="subcellular location">
    <subcellularLocation>
        <location evidence="1">Cell projection</location>
        <location evidence="1">Cilium</location>
    </subcellularLocation>
</comment>
<sequence length="566" mass="66466">MNKLYKLRFVRVSQRGASKGDQAEQQYREIQTQLLLEQNKKELLDSFFTIKKLQERVHRLELENKSLKDERDEIKNHFDEKKDKYEDMIDLQRTEIDQLKNDKQKAEYEYEKAKKDLEELKEETESILEELKKDFEREKSDLNDKILKLETRLETVDIFIKNKADLENERKNLKEQLEFEKKEKLRELADKDREKVQATDKLKKDMLHKIQETKTSLLALKKEQLQTTTRLTVLQNHQLTTELEYQSKQTEKLLFKNSKLQEQISALKRDVEIHKQVEQELAKRSHFCQKLIKKLSQRIKELEDEAESNKKEKDEERPPEISKTHEAEDRKKDEIINSLERHLKTVEKKLAKVQNDCDILKNENYYLQTKIETSDQKYGNLAAVIATNLENLKNNQQSVYEDILEQEPELNITLDLNEIRHKQVHEWNLKEKEGVLNLLLAQIRPLMSKKNLMQSINTSIANQSINVNIIDDLQQMQQQNNANQVSLPRINNSVDQKEGSIENSISAGGGANQINNSTNGGSKKFQDVPLDISTKIVKSPLRDWGKPATTLPSSNNKNKNRRFKVS</sequence>
<feature type="compositionally biased region" description="Basic and acidic residues" evidence="8">
    <location>
        <begin position="307"/>
        <end position="333"/>
    </location>
</feature>
<evidence type="ECO:0000256" key="3">
    <source>
        <dbReference type="ARBA" id="ARBA00014087"/>
    </source>
</evidence>
<evidence type="ECO:0000256" key="4">
    <source>
        <dbReference type="ARBA" id="ARBA00023054"/>
    </source>
</evidence>
<feature type="region of interest" description="Disordered" evidence="8">
    <location>
        <begin position="541"/>
        <end position="566"/>
    </location>
</feature>
<dbReference type="PANTHER" id="PTHR31954:SF1">
    <property type="entry name" value="CILIA- AND FLAGELLA-ASSOCIATED PROTEIN 157"/>
    <property type="match status" value="1"/>
</dbReference>
<keyword evidence="10" id="KW-1185">Reference proteome</keyword>
<proteinExistence type="inferred from homology"/>
<name>W7XKI8_TETTS</name>
<dbReference type="OrthoDB" id="421435at2759"/>
<evidence type="ECO:0000256" key="1">
    <source>
        <dbReference type="ARBA" id="ARBA00004138"/>
    </source>
</evidence>
<keyword evidence="6" id="KW-0966">Cell projection</keyword>
<dbReference type="STRING" id="312017.W7XKI8"/>
<reference evidence="10" key="1">
    <citation type="journal article" date="2006" name="PLoS Biol.">
        <title>Macronuclear genome sequence of the ciliate Tetrahymena thermophila, a model eukaryote.</title>
        <authorList>
            <person name="Eisen J.A."/>
            <person name="Coyne R.S."/>
            <person name="Wu M."/>
            <person name="Wu D."/>
            <person name="Thiagarajan M."/>
            <person name="Wortman J.R."/>
            <person name="Badger J.H."/>
            <person name="Ren Q."/>
            <person name="Amedeo P."/>
            <person name="Jones K.M."/>
            <person name="Tallon L.J."/>
            <person name="Delcher A.L."/>
            <person name="Salzberg S.L."/>
            <person name="Silva J.C."/>
            <person name="Haas B.J."/>
            <person name="Majoros W.H."/>
            <person name="Farzad M."/>
            <person name="Carlton J.M."/>
            <person name="Smith R.K. Jr."/>
            <person name="Garg J."/>
            <person name="Pearlman R.E."/>
            <person name="Karrer K.M."/>
            <person name="Sun L."/>
            <person name="Manning G."/>
            <person name="Elde N.C."/>
            <person name="Turkewitz A.P."/>
            <person name="Asai D.J."/>
            <person name="Wilkes D.E."/>
            <person name="Wang Y."/>
            <person name="Cai H."/>
            <person name="Collins K."/>
            <person name="Stewart B.A."/>
            <person name="Lee S.R."/>
            <person name="Wilamowska K."/>
            <person name="Weinberg Z."/>
            <person name="Ruzzo W.L."/>
            <person name="Wloga D."/>
            <person name="Gaertig J."/>
            <person name="Frankel J."/>
            <person name="Tsao C.-C."/>
            <person name="Gorovsky M.A."/>
            <person name="Keeling P.J."/>
            <person name="Waller R.F."/>
            <person name="Patron N.J."/>
            <person name="Cherry J.M."/>
            <person name="Stover N.A."/>
            <person name="Krieger C.J."/>
            <person name="del Toro C."/>
            <person name="Ryder H.F."/>
            <person name="Williamson S.C."/>
            <person name="Barbeau R.A."/>
            <person name="Hamilton E.P."/>
            <person name="Orias E."/>
        </authorList>
    </citation>
    <scope>NUCLEOTIDE SEQUENCE [LARGE SCALE GENOMIC DNA]</scope>
    <source>
        <strain evidence="10">SB210</strain>
    </source>
</reference>
<dbReference type="KEGG" id="tet:TTHERM_000418499"/>
<dbReference type="Proteomes" id="UP000009168">
    <property type="component" value="Unassembled WGS sequence"/>
</dbReference>